<accession>A0A1R3GCG6</accession>
<keyword evidence="2" id="KW-1185">Reference proteome</keyword>
<organism evidence="1 2">
    <name type="scientific">Corchorus capsularis</name>
    <name type="common">Jute</name>
    <dbReference type="NCBI Taxonomy" id="210143"/>
    <lineage>
        <taxon>Eukaryota</taxon>
        <taxon>Viridiplantae</taxon>
        <taxon>Streptophyta</taxon>
        <taxon>Embryophyta</taxon>
        <taxon>Tracheophyta</taxon>
        <taxon>Spermatophyta</taxon>
        <taxon>Magnoliopsida</taxon>
        <taxon>eudicotyledons</taxon>
        <taxon>Gunneridae</taxon>
        <taxon>Pentapetalae</taxon>
        <taxon>rosids</taxon>
        <taxon>malvids</taxon>
        <taxon>Malvales</taxon>
        <taxon>Malvaceae</taxon>
        <taxon>Grewioideae</taxon>
        <taxon>Apeibeae</taxon>
        <taxon>Corchorus</taxon>
    </lineage>
</organism>
<protein>
    <submittedName>
        <fullName evidence="1">Uncharacterized protein</fullName>
    </submittedName>
</protein>
<reference evidence="1 2" key="1">
    <citation type="submission" date="2013-09" db="EMBL/GenBank/DDBJ databases">
        <title>Corchorus capsularis genome sequencing.</title>
        <authorList>
            <person name="Alam M."/>
            <person name="Haque M.S."/>
            <person name="Islam M.S."/>
            <person name="Emdad E.M."/>
            <person name="Islam M.M."/>
            <person name="Ahmed B."/>
            <person name="Halim A."/>
            <person name="Hossen Q.M.M."/>
            <person name="Hossain M.Z."/>
            <person name="Ahmed R."/>
            <person name="Khan M.M."/>
            <person name="Islam R."/>
            <person name="Rashid M.M."/>
            <person name="Khan S.A."/>
            <person name="Rahman M.S."/>
            <person name="Alam M."/>
        </authorList>
    </citation>
    <scope>NUCLEOTIDE SEQUENCE [LARGE SCALE GENOMIC DNA]</scope>
    <source>
        <strain evidence="2">cv. CVL-1</strain>
        <tissue evidence="1">Whole seedling</tissue>
    </source>
</reference>
<dbReference type="EMBL" id="AWWV01014570">
    <property type="protein sequence ID" value="OMO55751.1"/>
    <property type="molecule type" value="Genomic_DNA"/>
</dbReference>
<sequence>MASAAATRATTDYFSRHGHFTCLAWFKRTPPPEQSHLINVSLYEPLGLMAASNGQ</sequence>
<name>A0A1R3GCG6_COCAP</name>
<dbReference type="AlphaFoldDB" id="A0A1R3GCG6"/>
<gene>
    <name evidence="1" type="ORF">CCACVL1_27018</name>
</gene>
<proteinExistence type="predicted"/>
<dbReference type="Gramene" id="OMO55751">
    <property type="protein sequence ID" value="OMO55751"/>
    <property type="gene ID" value="CCACVL1_27018"/>
</dbReference>
<evidence type="ECO:0000313" key="1">
    <source>
        <dbReference type="EMBL" id="OMO55751.1"/>
    </source>
</evidence>
<comment type="caution">
    <text evidence="1">The sequence shown here is derived from an EMBL/GenBank/DDBJ whole genome shotgun (WGS) entry which is preliminary data.</text>
</comment>
<dbReference type="Proteomes" id="UP000188268">
    <property type="component" value="Unassembled WGS sequence"/>
</dbReference>
<evidence type="ECO:0000313" key="2">
    <source>
        <dbReference type="Proteomes" id="UP000188268"/>
    </source>
</evidence>